<dbReference type="AlphaFoldDB" id="A0A4P0XJJ8"/>
<sequence>MEAASALGPGRRRSLLVNLRRLFHWQHHRMWPLFLEYACSTLWAFAYAITILLFILSRLMPLPDNLAVHSLFPPEFTGMLLGLMCLLQFVASLYIERRYEKKVAKSLFWVIWFPMVYWMIGLLTTLVAFPKVMVKRQRSRARWVSPDRGKGSL</sequence>
<organism evidence="2">
    <name type="scientific">Klebsiella pneumoniae</name>
    <dbReference type="NCBI Taxonomy" id="573"/>
    <lineage>
        <taxon>Bacteria</taxon>
        <taxon>Pseudomonadati</taxon>
        <taxon>Pseudomonadota</taxon>
        <taxon>Gammaproteobacteria</taxon>
        <taxon>Enterobacterales</taxon>
        <taxon>Enterobacteriaceae</taxon>
        <taxon>Klebsiella/Raoultella group</taxon>
        <taxon>Klebsiella</taxon>
        <taxon>Klebsiella pneumoniae complex</taxon>
    </lineage>
</organism>
<dbReference type="GO" id="GO:0016757">
    <property type="term" value="F:glycosyltransferase activity"/>
    <property type="evidence" value="ECO:0007669"/>
    <property type="project" value="UniProtKB-KW"/>
</dbReference>
<dbReference type="EC" id="2.4.1.-" evidence="2"/>
<feature type="transmembrane region" description="Helical" evidence="1">
    <location>
        <begin position="30"/>
        <end position="56"/>
    </location>
</feature>
<gene>
    <name evidence="2" type="primary">pgaC_1</name>
    <name evidence="2" type="ORF">NCTC9183_00973</name>
</gene>
<dbReference type="Proteomes" id="UP000507695">
    <property type="component" value="Unassembled WGS sequence"/>
</dbReference>
<feature type="transmembrane region" description="Helical" evidence="1">
    <location>
        <begin position="76"/>
        <end position="95"/>
    </location>
</feature>
<keyword evidence="1" id="KW-0812">Transmembrane</keyword>
<keyword evidence="1" id="KW-0472">Membrane</keyword>
<evidence type="ECO:0000313" key="2">
    <source>
        <dbReference type="EMBL" id="VTM49610.1"/>
    </source>
</evidence>
<dbReference type="EMBL" id="CABDVL010000003">
    <property type="protein sequence ID" value="VTM49610.1"/>
    <property type="molecule type" value="Genomic_DNA"/>
</dbReference>
<feature type="transmembrane region" description="Helical" evidence="1">
    <location>
        <begin position="107"/>
        <end position="129"/>
    </location>
</feature>
<keyword evidence="1" id="KW-1133">Transmembrane helix</keyword>
<proteinExistence type="predicted"/>
<keyword evidence="2" id="KW-0808">Transferase</keyword>
<accession>A0A4P0XJJ8</accession>
<protein>
    <submittedName>
        <fullName evidence="2">Biofilm PGA synthesis N-glycosyltransferase PgaC</fullName>
        <ecNumber evidence="2">2.4.1.-</ecNumber>
    </submittedName>
</protein>
<evidence type="ECO:0000256" key="1">
    <source>
        <dbReference type="SAM" id="Phobius"/>
    </source>
</evidence>
<reference evidence="2" key="1">
    <citation type="submission" date="2019-04" db="EMBL/GenBank/DDBJ databases">
        <authorList>
            <consortium name="Pathogen Informatics"/>
        </authorList>
    </citation>
    <scope>NUCLEOTIDE SEQUENCE</scope>
    <source>
        <strain evidence="2">NCTC9183</strain>
    </source>
</reference>
<name>A0A4P0XJJ8_KLEPN</name>
<keyword evidence="2" id="KW-0328">Glycosyltransferase</keyword>